<dbReference type="KEGG" id="mvu:Metvu_1622"/>
<protein>
    <submittedName>
        <fullName evidence="2">Uncharacterized protein</fullName>
    </submittedName>
</protein>
<keyword evidence="1" id="KW-0812">Transmembrane</keyword>
<sequence length="80" mass="9243">MPMGFALHYVGTEGTVSPFYSILWMVILILVIAVVVYILIAPLKRQSPSLDNEKLVKIEKDVEEIKEIVKELKKKWEEIE</sequence>
<dbReference type="Proteomes" id="UP000002063">
    <property type="component" value="Chromosome"/>
</dbReference>
<dbReference type="EMBL" id="CP001787">
    <property type="protein sequence ID" value="ACX73475.1"/>
    <property type="molecule type" value="Genomic_DNA"/>
</dbReference>
<evidence type="ECO:0000256" key="1">
    <source>
        <dbReference type="SAM" id="Phobius"/>
    </source>
</evidence>
<keyword evidence="3" id="KW-1185">Reference proteome</keyword>
<dbReference type="HOGENOM" id="CLU_2476020_0_0_2"/>
<feature type="transmembrane region" description="Helical" evidence="1">
    <location>
        <begin position="20"/>
        <end position="40"/>
    </location>
</feature>
<dbReference type="AlphaFoldDB" id="C9RDU6"/>
<evidence type="ECO:0000313" key="3">
    <source>
        <dbReference type="Proteomes" id="UP000002063"/>
    </source>
</evidence>
<dbReference type="eggNOG" id="arCOG05236">
    <property type="taxonomic scope" value="Archaea"/>
</dbReference>
<dbReference type="RefSeq" id="WP_015733694.1">
    <property type="nucleotide sequence ID" value="NC_013407.1"/>
</dbReference>
<keyword evidence="1" id="KW-1133">Transmembrane helix</keyword>
<evidence type="ECO:0000313" key="2">
    <source>
        <dbReference type="EMBL" id="ACX73475.1"/>
    </source>
</evidence>
<name>C9RDU6_METVM</name>
<proteinExistence type="predicted"/>
<dbReference type="STRING" id="579137.Metvu_1622"/>
<keyword evidence="1" id="KW-0472">Membrane</keyword>
<dbReference type="GeneID" id="8513980"/>
<organism evidence="2 3">
    <name type="scientific">Methanocaldococcus vulcanius (strain ATCC 700851 / DSM 12094 / M7)</name>
    <name type="common">Methanococcus vulcanius</name>
    <dbReference type="NCBI Taxonomy" id="579137"/>
    <lineage>
        <taxon>Archaea</taxon>
        <taxon>Methanobacteriati</taxon>
        <taxon>Methanobacteriota</taxon>
        <taxon>Methanomada group</taxon>
        <taxon>Methanococci</taxon>
        <taxon>Methanococcales</taxon>
        <taxon>Methanocaldococcaceae</taxon>
        <taxon>Methanocaldococcus</taxon>
    </lineage>
</organism>
<accession>C9RDU6</accession>
<gene>
    <name evidence="2" type="ordered locus">Metvu_1622</name>
</gene>
<reference evidence="2" key="1">
    <citation type="submission" date="2009-10" db="EMBL/GenBank/DDBJ databases">
        <title>Complete sequence of chromosome of Methanocaldococcus vulcanius M7.</title>
        <authorList>
            <consortium name="US DOE Joint Genome Institute"/>
            <person name="Lucas S."/>
            <person name="Copeland A."/>
            <person name="Lapidus A."/>
            <person name="Glavina del Rio T."/>
            <person name="Dalin E."/>
            <person name="Tice H."/>
            <person name="Bruce D."/>
            <person name="Goodwin L."/>
            <person name="Pitluck S."/>
            <person name="Lcollab F.I."/>
            <person name="Brettin T."/>
            <person name="Detter J.C."/>
            <person name="Han C."/>
            <person name="Tapia R."/>
            <person name="Kuske C.R."/>
            <person name="Schmutz J."/>
            <person name="Larimer F."/>
            <person name="Land M."/>
            <person name="Hauser L."/>
            <person name="Kyrpides N."/>
            <person name="Ovchinikova G."/>
            <person name="Sieprawska-Lupa M."/>
            <person name="Whitman W.B."/>
            <person name="Woyke T."/>
        </authorList>
    </citation>
    <scope>NUCLEOTIDE SEQUENCE [LARGE SCALE GENOMIC DNA]</scope>
    <source>
        <strain evidence="2">M7</strain>
    </source>
</reference>